<evidence type="ECO:0000313" key="3">
    <source>
        <dbReference type="EMBL" id="CAB4815073.1"/>
    </source>
</evidence>
<sequence length="112" mass="12309">MIERDSVLMSNDPTDWMPQGACRGKSELFFAPFAERPEARVRREAQARAICQGCTSVQPCRNYARTNRELGFWGGESEAERASAGFAPTTPIIGRRRVAETAAVFRASVAVG</sequence>
<evidence type="ECO:0000313" key="2">
    <source>
        <dbReference type="EMBL" id="CAB4744842.1"/>
    </source>
</evidence>
<dbReference type="InterPro" id="IPR034768">
    <property type="entry name" value="4FE4S_WBL"/>
</dbReference>
<dbReference type="EMBL" id="CAFABA010000006">
    <property type="protein sequence ID" value="CAB4815073.1"/>
    <property type="molecule type" value="Genomic_DNA"/>
</dbReference>
<feature type="domain" description="4Fe-4S Wbl-type" evidence="1">
    <location>
        <begin position="21"/>
        <end position="83"/>
    </location>
</feature>
<proteinExistence type="predicted"/>
<dbReference type="Pfam" id="PF02467">
    <property type="entry name" value="Whib"/>
    <property type="match status" value="1"/>
</dbReference>
<reference evidence="3" key="1">
    <citation type="submission" date="2020-05" db="EMBL/GenBank/DDBJ databases">
        <authorList>
            <person name="Chiriac C."/>
            <person name="Salcher M."/>
            <person name="Ghai R."/>
            <person name="Kavagutti S V."/>
        </authorList>
    </citation>
    <scope>NUCLEOTIDE SEQUENCE</scope>
</reference>
<dbReference type="AlphaFoldDB" id="A0A6J6Z3J0"/>
<evidence type="ECO:0000313" key="5">
    <source>
        <dbReference type="EMBL" id="CAB5023158.1"/>
    </source>
</evidence>
<dbReference type="EMBL" id="CAEZYR010000047">
    <property type="protein sequence ID" value="CAB4744842.1"/>
    <property type="molecule type" value="Genomic_DNA"/>
</dbReference>
<dbReference type="PROSITE" id="PS51674">
    <property type="entry name" value="4FE4S_WBL"/>
    <property type="match status" value="1"/>
</dbReference>
<accession>A0A6J6Z3J0</accession>
<gene>
    <name evidence="2" type="ORF">UFOPK2754_01437</name>
    <name evidence="3" type="ORF">UFOPK3139_00288</name>
    <name evidence="4" type="ORF">UFOPK3543_00814</name>
    <name evidence="5" type="ORF">UFOPK3967_02888</name>
</gene>
<dbReference type="EMBL" id="CAFBOS010000262">
    <property type="protein sequence ID" value="CAB5023158.1"/>
    <property type="molecule type" value="Genomic_DNA"/>
</dbReference>
<protein>
    <submittedName>
        <fullName evidence="3">Unannotated protein</fullName>
    </submittedName>
</protein>
<organism evidence="3">
    <name type="scientific">freshwater metagenome</name>
    <dbReference type="NCBI Taxonomy" id="449393"/>
    <lineage>
        <taxon>unclassified sequences</taxon>
        <taxon>metagenomes</taxon>
        <taxon>ecological metagenomes</taxon>
    </lineage>
</organism>
<evidence type="ECO:0000259" key="1">
    <source>
        <dbReference type="PROSITE" id="PS51674"/>
    </source>
</evidence>
<evidence type="ECO:0000313" key="4">
    <source>
        <dbReference type="EMBL" id="CAB4900107.1"/>
    </source>
</evidence>
<dbReference type="EMBL" id="CAFBMH010000020">
    <property type="protein sequence ID" value="CAB4900107.1"/>
    <property type="molecule type" value="Genomic_DNA"/>
</dbReference>
<name>A0A6J6Z3J0_9ZZZZ</name>